<feature type="transmembrane region" description="Helical" evidence="1">
    <location>
        <begin position="173"/>
        <end position="189"/>
    </location>
</feature>
<keyword evidence="3" id="KW-1185">Reference proteome</keyword>
<evidence type="ECO:0000313" key="3">
    <source>
        <dbReference type="Proteomes" id="UP000255236"/>
    </source>
</evidence>
<feature type="transmembrane region" description="Helical" evidence="1">
    <location>
        <begin position="196"/>
        <end position="213"/>
    </location>
</feature>
<feature type="transmembrane region" description="Helical" evidence="1">
    <location>
        <begin position="36"/>
        <end position="54"/>
    </location>
</feature>
<evidence type="ECO:0000256" key="1">
    <source>
        <dbReference type="SAM" id="Phobius"/>
    </source>
</evidence>
<proteinExistence type="predicted"/>
<dbReference type="AlphaFoldDB" id="A0A380L4W3"/>
<gene>
    <name evidence="2" type="primary">wzy</name>
    <name evidence="2" type="ORF">NCTC11063_01778</name>
</gene>
<accession>A0A380L4W3</accession>
<keyword evidence="1" id="KW-0472">Membrane</keyword>
<keyword evidence="1" id="KW-0812">Transmembrane</keyword>
<dbReference type="RefSeq" id="WP_115263550.1">
    <property type="nucleotide sequence ID" value="NZ_UHFT01000001.1"/>
</dbReference>
<feature type="transmembrane region" description="Helical" evidence="1">
    <location>
        <begin position="219"/>
        <end position="238"/>
    </location>
</feature>
<keyword evidence="1" id="KW-1133">Transmembrane helix</keyword>
<name>A0A380L4W3_9STRE</name>
<feature type="transmembrane region" description="Helical" evidence="1">
    <location>
        <begin position="303"/>
        <end position="324"/>
    </location>
</feature>
<feature type="transmembrane region" description="Helical" evidence="1">
    <location>
        <begin position="60"/>
        <end position="78"/>
    </location>
</feature>
<dbReference type="EMBL" id="UHFT01000001">
    <property type="protein sequence ID" value="SUN81032.1"/>
    <property type="molecule type" value="Genomic_DNA"/>
</dbReference>
<sequence length="381" mass="43973">MLKVKFDNLLIGIVLAIVIVWDTLNTTVLNRTLPQLPIGLLFLVVLILCIRFRFIKNIPLYYIIIAPILLFSGIEVYCSTGKADFLLYSLLIVLLLNAKIESILKIYVIFVGSIVLLVVFLSFLGIIPNLQFVQERLSGTVVRNSFGFIYPTDFASHCFYLFLAISYLLKDKIIWIRSIIGLLLSYFVLKYCDARLNALSIFIATLIFLFFYYMKNTKLKVYAILPFSVPILSSLMYYLSSRFTWASPFYVLVNNLMSMRLHLGKEALSKYDLYLFGTKGIQFIGYGGSTESVYSYNYVDSSYIQMLFTYGIFPLIILIILYVLQSWKSYKQGNYLLLAILSLVSVNCMIEAFWIRPSYDIFMYIMFASITFPKKESELED</sequence>
<feature type="transmembrane region" description="Helical" evidence="1">
    <location>
        <begin position="6"/>
        <end position="24"/>
    </location>
</feature>
<feature type="transmembrane region" description="Helical" evidence="1">
    <location>
        <begin position="148"/>
        <end position="167"/>
    </location>
</feature>
<comment type="caution">
    <text evidence="2">The sequence shown here is derived from an EMBL/GenBank/DDBJ whole genome shotgun (WGS) entry which is preliminary data.</text>
</comment>
<reference evidence="2" key="1">
    <citation type="submission" date="2018-06" db="EMBL/GenBank/DDBJ databases">
        <authorList>
            <consortium name="Pathogen Informatics"/>
            <person name="Doyle S."/>
        </authorList>
    </citation>
    <scope>NUCLEOTIDE SEQUENCE [LARGE SCALE GENOMIC DNA]</scope>
    <source>
        <strain evidence="2">NCTC11063</strain>
    </source>
</reference>
<feature type="transmembrane region" description="Helical" evidence="1">
    <location>
        <begin position="336"/>
        <end position="355"/>
    </location>
</feature>
<organism evidence="2 3">
    <name type="scientific">Streptococcus milleri</name>
    <dbReference type="NCBI Taxonomy" id="33040"/>
    <lineage>
        <taxon>Bacteria</taxon>
        <taxon>Bacillati</taxon>
        <taxon>Bacillota</taxon>
        <taxon>Bacilli</taxon>
        <taxon>Lactobacillales</taxon>
        <taxon>Streptococcaceae</taxon>
        <taxon>Streptococcus</taxon>
    </lineage>
</organism>
<evidence type="ECO:0000313" key="2">
    <source>
        <dbReference type="EMBL" id="SUN81032.1"/>
    </source>
</evidence>
<dbReference type="Proteomes" id="UP000255236">
    <property type="component" value="Unassembled WGS sequence"/>
</dbReference>
<protein>
    <submittedName>
        <fullName evidence="2">Polysaccharide polymerase</fullName>
    </submittedName>
</protein>
<feature type="transmembrane region" description="Helical" evidence="1">
    <location>
        <begin position="85"/>
        <end position="100"/>
    </location>
</feature>
<feature type="transmembrane region" description="Helical" evidence="1">
    <location>
        <begin position="106"/>
        <end position="127"/>
    </location>
</feature>